<keyword evidence="3" id="KW-1185">Reference proteome</keyword>
<organism evidence="2 3">
    <name type="scientific">Limnohabitans lacus</name>
    <dbReference type="NCBI Taxonomy" id="3045173"/>
    <lineage>
        <taxon>Bacteria</taxon>
        <taxon>Pseudomonadati</taxon>
        <taxon>Pseudomonadota</taxon>
        <taxon>Betaproteobacteria</taxon>
        <taxon>Burkholderiales</taxon>
        <taxon>Comamonadaceae</taxon>
        <taxon>Limnohabitans</taxon>
    </lineage>
</organism>
<comment type="caution">
    <text evidence="2">The sequence shown here is derived from an EMBL/GenBank/DDBJ whole genome shotgun (WGS) entry which is preliminary data.</text>
</comment>
<name>A0ABT6XAQ6_9BURK</name>
<gene>
    <name evidence="2" type="ORF">QLQ16_15345</name>
</gene>
<dbReference type="Proteomes" id="UP001431902">
    <property type="component" value="Unassembled WGS sequence"/>
</dbReference>
<feature type="domain" description="Cadherin" evidence="1">
    <location>
        <begin position="1696"/>
        <end position="1818"/>
    </location>
</feature>
<proteinExistence type="predicted"/>
<sequence>MANGATAVGRDKLVFADGAVLTHNARTALIADLNAALSAVTGFDTVTQTPFLEQTATGTASLSGTAEEGGTLSAVTSGITDPDGTVLTFSYQWQIADTANGSYTNINGATSSSYNIASDQSQVGKFLRVVVTATNDGTANGSSFTSAPSLAVANVNDAATGTVAVVGFAEEGAVLTADARSVVDPDGTALELTYQWQIADAANGPYTNINTATTYKYVIAADQSQVGKFLRVVVKAINDGIAGGTTLTSAATGAIANVDDPGTLAAISGTPRVGQLLTAGVLSDPDGVVNGSIAYQWKADDLAINGATANSFLLTEDQLGKLITVEASYADTHGSNRRASWIASSAVVSVSDQLGSVTAITGTATQAQVLTAGTLSDPDGGISGITYQWKANGINITGATGRTFTLTQQQVGKAMTVEVGYIDSLGPGKKVSSASTSSVVDVPEEATGMASIAGEAIEGGVLTALAHAIVDPDGTVLTYMYQWQINVPSVPGGYIDIPGATAATYNIPTDQSHVGRFLQVVVTATNDGTPDGTAIASIPTAAVRDINSPATGSVGLLGVAMEAGTLSALVSGITDPDGTALTFSYQWQIANTANGSFSNINGATASSYNIAADQSQVGKFLRVVVTATNDGTANGTSFISNPSQAVANVNDAPMPSMAISAQMATVQSPLSFSIPANAFQDEDNDTLTYSALLQSGAALSSMGLSMSASGVLSGTPTTTGNHTLLVKATDPSGLSATSKLDLIVNTTSDRPASGAVSLSGVAQEGGTLTANVNTLTDPDGAIVRWRYSWQENVNGAWQDLDRQSANSLQIPTDQSLVGKTVRVRVITLDALGGHTQMVSNALTVQNTNDAASGSVVLIGTAKEGGALTAQTNGITDPDGTTLTFNYQWQIADTFNGTYANISAATGSTYNIAADQSQVGKFLRVVVTASNDGTSQGATFISSPSAVVVNTNDPVLDSIGLSGAAQEGGTLTANTSGMTDPDGMPLTFRYQWQMADAMDGAYTSIANATAKDLRIPGDQTFVGKYVRVLASPIYFDGKVGNTMTSQSSSQIANVNDTAAGLVEIKGNAIVGATLKAATERIIDADGTTLDFNYQWQISDTSNGVYTNIVNAQQSSYTIASDQVNKYFRVVATATTDGTPTGTSFTSAASTQIKATNKIATQLLKDIGVFSADSADGLFYFSTNGGSTWSEFSTVDANSVLVLRDEANTRLYFKPNASYSASQSGELTIRSWYKWAGIGPNGGIALSGTKVDGTTDVADTAFSKTAETIRIPVGTSSPPVGSVGVLLSEVSKAGVTDFDGGVTIDGFGNEGDAIVANVSNLTDPDGTTLTYAYRWQTSHTETGPYVDIPGATAKTFTSSSKQIEIGRFVRVVATAVNDGSASGTDFISWPLQFSKASGGVTIPHAALIRGEAIEGGTLTAYATRDVNTIFEAVDAPFRFQWQIADSLHGTFRNIEGANQRQWQIPADQSMIGKYIKVMVYPNTANGVLYGASSDGAVMVRNANDAAVGDIQLEGLARQGALLRVLTSNISDPDGTVLRFSYQWQVGRSPAGPFVDIPGATNDSYVLSSDTSQLGQYFQAVVTAENDGTVIGTRFIALSGPVAASSAMSGNSNGVNEAPVSVEAYQASYSVKAGSEIRAYLGRDFSDPDWGDVLTVQIQSGNLPPGLSLQGNGVLSGTPVQPGIYDFTLRAVDQDGLMHQHSYQLRVTDAAAPAFFSSGQVSVAERTITTVYVPGVSDNSPGLSFGFAGGADDDLFAIDRTTGAVRFVTAPDFEQPRSASGTNLYEVRIRATDVDGNTTDHDVEIEVTDVLDSRSDVRALFDTAIAAGAGDPNADSNAYQIHSAALHALKDPVDRTGFANQKDASRVLAHWIDAVTGSDIVSQQEYQAGFSVTGKAQAGLQNSIRFLLDNDRTIGQAAEGAIGLVLGQNDVNADGVNDVLASYDNASGEWSLVFTAASAALRPATHNVWSSGVHQIAVDANGDGQVNANESDRLFLVASGTALNTHTGLESQNFSVHDRLSKQVFIYYYGDPDGANGVNYLTTGTNRLVSSIPAQIWEFHVGFNDSGYPVGTDFAALAADHVLHESNTSRLPSQAEGAALYAANFGRNTPGSEWLFNPSTEAQRVGPVQALRHYGSSALATADNVYWGWGNAFMTAMPTPFSSTSYVDLSLGQLFDAQTTRYSVVL</sequence>
<evidence type="ECO:0000313" key="2">
    <source>
        <dbReference type="EMBL" id="MDI9235212.1"/>
    </source>
</evidence>
<dbReference type="SMART" id="SM00736">
    <property type="entry name" value="CADG"/>
    <property type="match status" value="1"/>
</dbReference>
<accession>A0ABT6XAQ6</accession>
<evidence type="ECO:0000259" key="1">
    <source>
        <dbReference type="PROSITE" id="PS50268"/>
    </source>
</evidence>
<evidence type="ECO:0000313" key="3">
    <source>
        <dbReference type="Proteomes" id="UP001431902"/>
    </source>
</evidence>
<protein>
    <submittedName>
        <fullName evidence="2">Ig domain-containing protein</fullName>
    </submittedName>
</protein>
<reference evidence="2" key="1">
    <citation type="submission" date="2023-05" db="EMBL/GenBank/DDBJ databases">
        <title>Limnohabitans sp. strain HM2-2 Genome sequencing and assembly.</title>
        <authorList>
            <person name="Jung Y."/>
        </authorList>
    </citation>
    <scope>NUCLEOTIDE SEQUENCE</scope>
    <source>
        <strain evidence="2">HM2-2</strain>
    </source>
</reference>
<dbReference type="Gene3D" id="2.60.40.60">
    <property type="entry name" value="Cadherins"/>
    <property type="match status" value="1"/>
</dbReference>
<dbReference type="Gene3D" id="2.60.40.10">
    <property type="entry name" value="Immunoglobulins"/>
    <property type="match status" value="2"/>
</dbReference>
<dbReference type="EMBL" id="JASGBH010000016">
    <property type="protein sequence ID" value="MDI9235212.1"/>
    <property type="molecule type" value="Genomic_DNA"/>
</dbReference>
<dbReference type="InterPro" id="IPR002126">
    <property type="entry name" value="Cadherin-like_dom"/>
</dbReference>
<dbReference type="Pfam" id="PF05345">
    <property type="entry name" value="He_PIG"/>
    <property type="match status" value="2"/>
</dbReference>
<dbReference type="SUPFAM" id="SSF49313">
    <property type="entry name" value="Cadherin-like"/>
    <property type="match status" value="3"/>
</dbReference>
<dbReference type="PROSITE" id="PS50268">
    <property type="entry name" value="CADHERIN_2"/>
    <property type="match status" value="1"/>
</dbReference>
<dbReference type="InterPro" id="IPR013783">
    <property type="entry name" value="Ig-like_fold"/>
</dbReference>
<dbReference type="Gene3D" id="2.60.40.2700">
    <property type="match status" value="13"/>
</dbReference>
<dbReference type="InterPro" id="IPR006644">
    <property type="entry name" value="Cadg"/>
</dbReference>
<dbReference type="CDD" id="cd11304">
    <property type="entry name" value="Cadherin_repeat"/>
    <property type="match status" value="1"/>
</dbReference>
<dbReference type="RefSeq" id="WP_283225543.1">
    <property type="nucleotide sequence ID" value="NZ_JASGBH010000016.1"/>
</dbReference>
<dbReference type="InterPro" id="IPR015919">
    <property type="entry name" value="Cadherin-like_sf"/>
</dbReference>